<accession>A0ABS9I6P4</accession>
<comment type="caution">
    <text evidence="1">The sequence shown here is derived from an EMBL/GenBank/DDBJ whole genome shotgun (WGS) entry which is preliminary data.</text>
</comment>
<organism evidence="1 2">
    <name type="scientific">Pseudomonas petrae</name>
    <dbReference type="NCBI Taxonomy" id="2912190"/>
    <lineage>
        <taxon>Bacteria</taxon>
        <taxon>Pseudomonadati</taxon>
        <taxon>Pseudomonadota</taxon>
        <taxon>Gammaproteobacteria</taxon>
        <taxon>Pseudomonadales</taxon>
        <taxon>Pseudomonadaceae</taxon>
        <taxon>Pseudomonas</taxon>
    </lineage>
</organism>
<dbReference type="Pfam" id="PF11153">
    <property type="entry name" value="DUF2931"/>
    <property type="match status" value="1"/>
</dbReference>
<evidence type="ECO:0000313" key="1">
    <source>
        <dbReference type="EMBL" id="MCF7542748.1"/>
    </source>
</evidence>
<evidence type="ECO:0000313" key="2">
    <source>
        <dbReference type="Proteomes" id="UP001162905"/>
    </source>
</evidence>
<name>A0ABS9I6P4_9PSED</name>
<dbReference type="EMBL" id="JAKJXH010000009">
    <property type="protein sequence ID" value="MCF7542748.1"/>
    <property type="molecule type" value="Genomic_DNA"/>
</dbReference>
<gene>
    <name evidence="1" type="ORF">L4G47_10980</name>
</gene>
<reference evidence="1" key="1">
    <citation type="submission" date="2022-01" db="EMBL/GenBank/DDBJ databases">
        <title>Pseudomonas sp. nov. isolated from Antarctic regolith.</title>
        <authorList>
            <person name="Novakova D."/>
            <person name="Sedlar K."/>
        </authorList>
    </citation>
    <scope>NUCLEOTIDE SEQUENCE</scope>
    <source>
        <strain evidence="1">P2647</strain>
    </source>
</reference>
<proteinExistence type="predicted"/>
<protein>
    <submittedName>
        <fullName evidence="1">DUF2931 family protein</fullName>
    </submittedName>
</protein>
<dbReference type="Proteomes" id="UP001162905">
    <property type="component" value="Unassembled WGS sequence"/>
</dbReference>
<dbReference type="RefSeq" id="WP_237252062.1">
    <property type="nucleotide sequence ID" value="NZ_JAKJXE010000002.1"/>
</dbReference>
<keyword evidence="2" id="KW-1185">Reference proteome</keyword>
<sequence>METVDVRDQRGLAFFRVHGGGASYTGQPDGWHGRGGKFKPTNNVDLPDQILLRGQSLVEPQAYKVLIKIPQWVRDEMIKP</sequence>
<dbReference type="InterPro" id="IPR021326">
    <property type="entry name" value="DUF2931"/>
</dbReference>